<keyword evidence="1" id="KW-0436">Ligase</keyword>
<protein>
    <submittedName>
        <fullName evidence="6">ATP-grasp domain-containing protein</fullName>
    </submittedName>
</protein>
<dbReference type="RefSeq" id="WP_189609372.1">
    <property type="nucleotide sequence ID" value="NZ_BMXR01000006.1"/>
</dbReference>
<keyword evidence="7" id="KW-1185">Reference proteome</keyword>
<dbReference type="GO" id="GO:0046872">
    <property type="term" value="F:metal ion binding"/>
    <property type="evidence" value="ECO:0007669"/>
    <property type="project" value="InterPro"/>
</dbReference>
<dbReference type="AlphaFoldDB" id="A0A918NCG9"/>
<dbReference type="PANTHER" id="PTHR43585:SF2">
    <property type="entry name" value="ATP-GRASP ENZYME FSQD"/>
    <property type="match status" value="1"/>
</dbReference>
<dbReference type="Gene3D" id="3.30.470.20">
    <property type="entry name" value="ATP-grasp fold, B domain"/>
    <property type="match status" value="1"/>
</dbReference>
<sequence>MKSSDPVCVIVDAYSTGNRLAEYFRQKGYRCLHVQSAPTILEVYAASFVPEQFDDHLILDKDIDGLVNYLKTLHVQHVLAGSEVGVGLADRLSVALALPGNGLALSEARRNKYLMAEALRKAGVDAVKQIATDSEEHVCRWLDSHRKWPVVVKPMDSAGSDGVRFCHSQEAVLQAFRSLLGITNRLGSVNEELLLQECLIGQEYIVNSVSRQGRHCISEIWTVNKQKQTFGSIYDYEELVNRLDSPVHEAVATYVTSVLDALGIEIGAAHTELCVTDKGPVLIETGARLHGSISPEAIAQALGYHPIELCVSAYTEPRAFEYQLHRVPNLFKNMFCVNLISNQSGTVTGYGRFEAVKALPSFVEAICLPTIGDRISQTVDLFSNPGVIYLAHEDRSVLWDDYQTIRQLETAGFFDVEPR</sequence>
<evidence type="ECO:0000256" key="2">
    <source>
        <dbReference type="ARBA" id="ARBA00022741"/>
    </source>
</evidence>
<dbReference type="InterPro" id="IPR011761">
    <property type="entry name" value="ATP-grasp"/>
</dbReference>
<evidence type="ECO:0000256" key="3">
    <source>
        <dbReference type="ARBA" id="ARBA00022840"/>
    </source>
</evidence>
<dbReference type="PANTHER" id="PTHR43585">
    <property type="entry name" value="FUMIPYRROLE BIOSYNTHESIS PROTEIN C"/>
    <property type="match status" value="1"/>
</dbReference>
<evidence type="ECO:0000256" key="4">
    <source>
        <dbReference type="PROSITE-ProRule" id="PRU00409"/>
    </source>
</evidence>
<accession>A0A918NCG9</accession>
<name>A0A918NCG9_9GAMM</name>
<reference evidence="6" key="1">
    <citation type="journal article" date="2014" name="Int. J. Syst. Evol. Microbiol.">
        <title>Complete genome sequence of Corynebacterium casei LMG S-19264T (=DSM 44701T), isolated from a smear-ripened cheese.</title>
        <authorList>
            <consortium name="US DOE Joint Genome Institute (JGI-PGF)"/>
            <person name="Walter F."/>
            <person name="Albersmeier A."/>
            <person name="Kalinowski J."/>
            <person name="Ruckert C."/>
        </authorList>
    </citation>
    <scope>NUCLEOTIDE SEQUENCE</scope>
    <source>
        <strain evidence="6">KCTC 22169</strain>
    </source>
</reference>
<evidence type="ECO:0000313" key="7">
    <source>
        <dbReference type="Proteomes" id="UP000626148"/>
    </source>
</evidence>
<dbReference type="NCBIfam" id="NF005543">
    <property type="entry name" value="PRK07206.1"/>
    <property type="match status" value="1"/>
</dbReference>
<dbReference type="Proteomes" id="UP000626148">
    <property type="component" value="Unassembled WGS sequence"/>
</dbReference>
<proteinExistence type="predicted"/>
<organism evidence="6 7">
    <name type="scientific">Saccharospirillum salsuginis</name>
    <dbReference type="NCBI Taxonomy" id="418750"/>
    <lineage>
        <taxon>Bacteria</taxon>
        <taxon>Pseudomonadati</taxon>
        <taxon>Pseudomonadota</taxon>
        <taxon>Gammaproteobacteria</taxon>
        <taxon>Oceanospirillales</taxon>
        <taxon>Saccharospirillaceae</taxon>
        <taxon>Saccharospirillum</taxon>
    </lineage>
</organism>
<dbReference type="GO" id="GO:0005524">
    <property type="term" value="F:ATP binding"/>
    <property type="evidence" value="ECO:0007669"/>
    <property type="project" value="UniProtKB-UniRule"/>
</dbReference>
<dbReference type="EMBL" id="BMXR01000006">
    <property type="protein sequence ID" value="GGX57534.1"/>
    <property type="molecule type" value="Genomic_DNA"/>
</dbReference>
<dbReference type="Pfam" id="PF13535">
    <property type="entry name" value="ATP-grasp_4"/>
    <property type="match status" value="1"/>
</dbReference>
<dbReference type="SUPFAM" id="SSF56059">
    <property type="entry name" value="Glutathione synthetase ATP-binding domain-like"/>
    <property type="match status" value="1"/>
</dbReference>
<comment type="caution">
    <text evidence="6">The sequence shown here is derived from an EMBL/GenBank/DDBJ whole genome shotgun (WGS) entry which is preliminary data.</text>
</comment>
<evidence type="ECO:0000259" key="5">
    <source>
        <dbReference type="PROSITE" id="PS50975"/>
    </source>
</evidence>
<keyword evidence="2 4" id="KW-0547">Nucleotide-binding</keyword>
<gene>
    <name evidence="6" type="ORF">GCM10007392_26390</name>
</gene>
<evidence type="ECO:0000256" key="1">
    <source>
        <dbReference type="ARBA" id="ARBA00022598"/>
    </source>
</evidence>
<keyword evidence="3 4" id="KW-0067">ATP-binding</keyword>
<dbReference type="GO" id="GO:0016874">
    <property type="term" value="F:ligase activity"/>
    <property type="evidence" value="ECO:0007669"/>
    <property type="project" value="UniProtKB-KW"/>
</dbReference>
<reference evidence="6" key="2">
    <citation type="submission" date="2020-09" db="EMBL/GenBank/DDBJ databases">
        <authorList>
            <person name="Sun Q."/>
            <person name="Kim S."/>
        </authorList>
    </citation>
    <scope>NUCLEOTIDE SEQUENCE</scope>
    <source>
        <strain evidence="6">KCTC 22169</strain>
    </source>
</reference>
<dbReference type="PROSITE" id="PS50975">
    <property type="entry name" value="ATP_GRASP"/>
    <property type="match status" value="1"/>
</dbReference>
<feature type="domain" description="ATP-grasp" evidence="5">
    <location>
        <begin position="116"/>
        <end position="315"/>
    </location>
</feature>
<evidence type="ECO:0000313" key="6">
    <source>
        <dbReference type="EMBL" id="GGX57534.1"/>
    </source>
</evidence>
<dbReference type="InterPro" id="IPR052032">
    <property type="entry name" value="ATP-dep_AA_Ligase"/>
</dbReference>